<dbReference type="EMBL" id="BMFU01000003">
    <property type="protein sequence ID" value="GGH55042.1"/>
    <property type="molecule type" value="Genomic_DNA"/>
</dbReference>
<organism evidence="1 2">
    <name type="scientific">Paenibacillus silvae</name>
    <dbReference type="NCBI Taxonomy" id="1325358"/>
    <lineage>
        <taxon>Bacteria</taxon>
        <taxon>Bacillati</taxon>
        <taxon>Bacillota</taxon>
        <taxon>Bacilli</taxon>
        <taxon>Bacillales</taxon>
        <taxon>Paenibacillaceae</taxon>
        <taxon>Paenibacillus</taxon>
    </lineage>
</organism>
<dbReference type="Proteomes" id="UP000652153">
    <property type="component" value="Unassembled WGS sequence"/>
</dbReference>
<evidence type="ECO:0000313" key="1">
    <source>
        <dbReference type="EMBL" id="GGH55042.1"/>
    </source>
</evidence>
<reference evidence="2" key="1">
    <citation type="journal article" date="2019" name="Int. J. Syst. Evol. Microbiol.">
        <title>The Global Catalogue of Microorganisms (GCM) 10K type strain sequencing project: providing services to taxonomists for standard genome sequencing and annotation.</title>
        <authorList>
            <consortium name="The Broad Institute Genomics Platform"/>
            <consortium name="The Broad Institute Genome Sequencing Center for Infectious Disease"/>
            <person name="Wu L."/>
            <person name="Ma J."/>
        </authorList>
    </citation>
    <scope>NUCLEOTIDE SEQUENCE [LARGE SCALE GENOMIC DNA]</scope>
    <source>
        <strain evidence="2">CGMCC 1.12770</strain>
    </source>
</reference>
<evidence type="ECO:0000313" key="2">
    <source>
        <dbReference type="Proteomes" id="UP000652153"/>
    </source>
</evidence>
<accession>A0ABQ1ZAD1</accession>
<name>A0ABQ1ZAD1_9BACL</name>
<proteinExistence type="predicted"/>
<comment type="caution">
    <text evidence="1">The sequence shown here is derived from an EMBL/GenBank/DDBJ whole genome shotgun (WGS) entry which is preliminary data.</text>
</comment>
<keyword evidence="2" id="KW-1185">Reference proteome</keyword>
<gene>
    <name evidence="1" type="ORF">GCM10008014_24310</name>
</gene>
<sequence length="94" mass="11030">MKYGKQVIPNLGIIQGILSNYFVHISDLHSDFNGVDSYDEYSESLRINISLIKSCIWSLYIVSELTFFGYFDGHTYWAKVSDNQYRFEESEQVR</sequence>
<protein>
    <submittedName>
        <fullName evidence="1">Uncharacterized protein</fullName>
    </submittedName>
</protein>